<sequence>MSSLQIECLESRIKAPRQLYSKFAIAPLKQAQGITIGNALRRVLLGDLEGLAIVSARIAGINHEFSTIPGVREDVLEVLLNLKEIVLIGEVGESQIGRLRVQGPAIVTAAQFELPPQVELVDPRQYIATISSNDLLEMEFTIKAGSGYNLVERSSSDSSIDSLQVDAVFMPIQKVNYYVEENKLEGDKFQEKLIIEIYTNGSITPQKAIIQASEILTYLFNPLRTINLTLESPEEKDIYSRHKLLSIEELNLSVRAYNCLKRSQIHSIADLLNYTREDLLEIRNFGQKSADEVVQALKDKLDLELPKEKSGYVKIHETKSIGKPKNTTKNYE</sequence>
<reference evidence="10" key="1">
    <citation type="journal article" date="2023" name="J. Phycol.">
        <title>Revised classification of the Cyanidiophyceae based on plastid genome data with descriptions of the Cavernulicolales ord. nov. and Galdieriales ord. nov. (Rhodophyta).</title>
        <authorList>
            <person name="Park S.I."/>
            <person name="Cho C.H."/>
            <person name="Ciniglia C."/>
            <person name="Huang T.Y."/>
            <person name="Liu S.L."/>
            <person name="Bustamante D.E."/>
            <person name="Calderon M.S."/>
            <person name="Mansilla A."/>
            <person name="McDermott T."/>
            <person name="Andersen R.A."/>
            <person name="Yoon H.S."/>
        </authorList>
    </citation>
    <scope>NUCLEOTIDE SEQUENCE</scope>
</reference>
<dbReference type="GO" id="GO:0006351">
    <property type="term" value="P:DNA-templated transcription"/>
    <property type="evidence" value="ECO:0007669"/>
    <property type="project" value="UniProtKB-UniRule"/>
</dbReference>
<dbReference type="InterPro" id="IPR011262">
    <property type="entry name" value="DNA-dir_RNA_pol_insert"/>
</dbReference>
<geneLocation type="plastid" evidence="10"/>
<name>A0A9Y1I2P6_9RHOD</name>
<dbReference type="HAMAP" id="MF_00059">
    <property type="entry name" value="RNApol_bact_RpoA"/>
    <property type="match status" value="1"/>
</dbReference>
<dbReference type="SUPFAM" id="SSF56553">
    <property type="entry name" value="Insert subdomain of RNA polymerase alpha subunit"/>
    <property type="match status" value="1"/>
</dbReference>
<dbReference type="CDD" id="cd06928">
    <property type="entry name" value="RNAP_alpha_NTD"/>
    <property type="match status" value="1"/>
</dbReference>
<dbReference type="SUPFAM" id="SSF55257">
    <property type="entry name" value="RBP11-like subunits of RNA polymerase"/>
    <property type="match status" value="1"/>
</dbReference>
<comment type="domain">
    <text evidence="8">The N-terminal domain is essential for RNAP assembly and basal transcription, whereas the C-terminal domain is involved in interaction with transcriptional regulators and with upstream promoter elements.</text>
</comment>
<keyword evidence="10" id="KW-0934">Plastid</keyword>
<comment type="similarity">
    <text evidence="2 8">Belongs to the RNA polymerase alpha chain family.</text>
</comment>
<comment type="subunit">
    <text evidence="8">Homodimer. The RNAP catalytic core consists of 2 alpha, 1 beta, 1 beta' and 1 omega subunit. When a sigma factor is associated with the core the holoenzyme is formed, which can initiate transcription.</text>
</comment>
<dbReference type="Gene3D" id="3.30.1360.10">
    <property type="entry name" value="RNA polymerase, RBP11-like subunit"/>
    <property type="match status" value="1"/>
</dbReference>
<dbReference type="EC" id="2.7.7.6" evidence="8"/>
<dbReference type="InterPro" id="IPR036643">
    <property type="entry name" value="RNApol_insert_sf"/>
</dbReference>
<feature type="region of interest" description="Alpha C-terminal domain (alpha-CTD)" evidence="8">
    <location>
        <begin position="239"/>
        <end position="332"/>
    </location>
</feature>
<dbReference type="Pfam" id="PF01000">
    <property type="entry name" value="RNA_pol_A_bac"/>
    <property type="match status" value="1"/>
</dbReference>
<comment type="function">
    <text evidence="1 8">DNA-dependent RNA polymerase catalyzes the transcription of DNA into RNA using the four ribonucleoside triphosphates as substrates.</text>
</comment>
<dbReference type="NCBIfam" id="NF003519">
    <property type="entry name" value="PRK05182.2-5"/>
    <property type="match status" value="1"/>
</dbReference>
<dbReference type="SMART" id="SM00662">
    <property type="entry name" value="RPOLD"/>
    <property type="match status" value="1"/>
</dbReference>
<dbReference type="SUPFAM" id="SSF47789">
    <property type="entry name" value="C-terminal domain of RNA polymerase alpha subunit"/>
    <property type="match status" value="1"/>
</dbReference>
<dbReference type="AlphaFoldDB" id="A0A9Y1I2P6"/>
<comment type="catalytic activity">
    <reaction evidence="7 8">
        <text>RNA(n) + a ribonucleoside 5'-triphosphate = RNA(n+1) + diphosphate</text>
        <dbReference type="Rhea" id="RHEA:21248"/>
        <dbReference type="Rhea" id="RHEA-COMP:14527"/>
        <dbReference type="Rhea" id="RHEA-COMP:17342"/>
        <dbReference type="ChEBI" id="CHEBI:33019"/>
        <dbReference type="ChEBI" id="CHEBI:61557"/>
        <dbReference type="ChEBI" id="CHEBI:140395"/>
        <dbReference type="EC" id="2.7.7.6"/>
    </reaction>
</comment>
<evidence type="ECO:0000259" key="9">
    <source>
        <dbReference type="SMART" id="SM00662"/>
    </source>
</evidence>
<dbReference type="InterPro" id="IPR036603">
    <property type="entry name" value="RBP11-like"/>
</dbReference>
<evidence type="ECO:0000256" key="1">
    <source>
        <dbReference type="ARBA" id="ARBA00004026"/>
    </source>
</evidence>
<evidence type="ECO:0000256" key="7">
    <source>
        <dbReference type="ARBA" id="ARBA00048552"/>
    </source>
</evidence>
<evidence type="ECO:0000256" key="4">
    <source>
        <dbReference type="ARBA" id="ARBA00022679"/>
    </source>
</evidence>
<keyword evidence="6 8" id="KW-0804">Transcription</keyword>
<keyword evidence="4 8" id="KW-0808">Transferase</keyword>
<dbReference type="InterPro" id="IPR011773">
    <property type="entry name" value="DNA-dir_RpoA"/>
</dbReference>
<dbReference type="FunFam" id="2.170.120.12:FF:000001">
    <property type="entry name" value="DNA-directed RNA polymerase subunit alpha"/>
    <property type="match status" value="1"/>
</dbReference>
<dbReference type="Pfam" id="PF01193">
    <property type="entry name" value="RNA_pol_L"/>
    <property type="match status" value="1"/>
</dbReference>
<evidence type="ECO:0000256" key="3">
    <source>
        <dbReference type="ARBA" id="ARBA00022478"/>
    </source>
</evidence>
<accession>A0A9Y1I2P6</accession>
<keyword evidence="3 8" id="KW-0240">DNA-directed RNA polymerase</keyword>
<evidence type="ECO:0000256" key="6">
    <source>
        <dbReference type="ARBA" id="ARBA00023163"/>
    </source>
</evidence>
<evidence type="ECO:0000313" key="10">
    <source>
        <dbReference type="EMBL" id="WDA99194.1"/>
    </source>
</evidence>
<evidence type="ECO:0000256" key="2">
    <source>
        <dbReference type="ARBA" id="ARBA00007123"/>
    </source>
</evidence>
<proteinExistence type="inferred from homology"/>
<dbReference type="GO" id="GO:0003899">
    <property type="term" value="F:DNA-directed RNA polymerase activity"/>
    <property type="evidence" value="ECO:0007669"/>
    <property type="project" value="UniProtKB-UniRule"/>
</dbReference>
<evidence type="ECO:0000256" key="5">
    <source>
        <dbReference type="ARBA" id="ARBA00022695"/>
    </source>
</evidence>
<organism evidence="10">
    <name type="scientific">Gronococcus sybilensis</name>
    <dbReference type="NCBI Taxonomy" id="3028029"/>
    <lineage>
        <taxon>Eukaryota</taxon>
        <taxon>Rhodophyta</taxon>
        <taxon>Bangiophyceae</taxon>
        <taxon>Cavernulicolales</taxon>
        <taxon>Cavernulicolaceae</taxon>
        <taxon>Gronococcus</taxon>
    </lineage>
</organism>
<dbReference type="GO" id="GO:0003677">
    <property type="term" value="F:DNA binding"/>
    <property type="evidence" value="ECO:0007669"/>
    <property type="project" value="UniProtKB-UniRule"/>
</dbReference>
<protein>
    <recommendedName>
        <fullName evidence="8">DNA-directed RNA polymerase subunit alpha</fullName>
        <shortName evidence="8">RNAP subunit alpha</shortName>
        <ecNumber evidence="8">2.7.7.6</ecNumber>
    </recommendedName>
    <alternativeName>
        <fullName evidence="8">RNA polymerase subunit alpha</fullName>
    </alternativeName>
    <alternativeName>
        <fullName evidence="8">Transcriptase subunit alpha</fullName>
    </alternativeName>
</protein>
<dbReference type="InterPro" id="IPR011260">
    <property type="entry name" value="RNAP_asu_C"/>
</dbReference>
<dbReference type="EMBL" id="OP616812">
    <property type="protein sequence ID" value="WDA99194.1"/>
    <property type="molecule type" value="Genomic_DNA"/>
</dbReference>
<dbReference type="Pfam" id="PF03118">
    <property type="entry name" value="RNA_pol_A_CTD"/>
    <property type="match status" value="1"/>
</dbReference>
<dbReference type="GO" id="GO:0000428">
    <property type="term" value="C:DNA-directed RNA polymerase complex"/>
    <property type="evidence" value="ECO:0007669"/>
    <property type="project" value="UniProtKB-KW"/>
</dbReference>
<dbReference type="NCBIfam" id="NF003516">
    <property type="entry name" value="PRK05182.2-2"/>
    <property type="match status" value="1"/>
</dbReference>
<gene>
    <name evidence="8 10" type="primary">rpoA</name>
    <name evidence="10" type="ORF">GRSY_189</name>
</gene>
<feature type="region of interest" description="Alpha N-terminal domain (alpha-NTD)" evidence="8">
    <location>
        <begin position="1"/>
        <end position="229"/>
    </location>
</feature>
<feature type="domain" description="DNA-directed RNA polymerase RpoA/D/Rpb3-type" evidence="9">
    <location>
        <begin position="20"/>
        <end position="226"/>
    </location>
</feature>
<dbReference type="NCBIfam" id="TIGR02027">
    <property type="entry name" value="rpoA"/>
    <property type="match status" value="1"/>
</dbReference>
<dbReference type="Gene3D" id="2.170.120.12">
    <property type="entry name" value="DNA-directed RNA polymerase, insert domain"/>
    <property type="match status" value="1"/>
</dbReference>
<dbReference type="InterPro" id="IPR011263">
    <property type="entry name" value="DNA-dir_RNA_pol_RpoA/D/Rpb3"/>
</dbReference>
<evidence type="ECO:0000256" key="8">
    <source>
        <dbReference type="HAMAP-Rule" id="MF_00059"/>
    </source>
</evidence>
<dbReference type="Gene3D" id="1.10.150.20">
    <property type="entry name" value="5' to 3' exonuclease, C-terminal subdomain"/>
    <property type="match status" value="1"/>
</dbReference>
<dbReference type="GO" id="GO:0005737">
    <property type="term" value="C:cytoplasm"/>
    <property type="evidence" value="ECO:0007669"/>
    <property type="project" value="UniProtKB-ARBA"/>
</dbReference>
<keyword evidence="5 8" id="KW-0548">Nucleotidyltransferase</keyword>
<dbReference type="GO" id="GO:0046983">
    <property type="term" value="F:protein dimerization activity"/>
    <property type="evidence" value="ECO:0007669"/>
    <property type="project" value="InterPro"/>
</dbReference>